<reference evidence="2" key="1">
    <citation type="submission" date="2019-10" db="EMBL/GenBank/DDBJ databases">
        <title>Lacipirellula parvula gen. nov., sp. nov., representing a lineage of planctomycetes widespread in freshwater anoxic habitats, and description of the family Lacipirellulaceae.</title>
        <authorList>
            <person name="Dedysh S.N."/>
            <person name="Kulichevskaya I.S."/>
            <person name="Beletsky A.V."/>
            <person name="Rakitin A.L."/>
            <person name="Mardanov A.V."/>
            <person name="Ivanova A.A."/>
            <person name="Saltykova V.X."/>
            <person name="Rijpstra W.I.C."/>
            <person name="Sinninghe Damste J.S."/>
            <person name="Ravin N.V."/>
        </authorList>
    </citation>
    <scope>NUCLEOTIDE SEQUENCE [LARGE SCALE GENOMIC DNA]</scope>
    <source>
        <strain evidence="2">PX69</strain>
    </source>
</reference>
<dbReference type="EMBL" id="AP021861">
    <property type="protein sequence ID" value="BBO35447.1"/>
    <property type="molecule type" value="Genomic_DNA"/>
</dbReference>
<dbReference type="Proteomes" id="UP000326837">
    <property type="component" value="Chromosome"/>
</dbReference>
<dbReference type="AlphaFoldDB" id="A0A5K7XHI1"/>
<organism evidence="1 2">
    <name type="scientific">Lacipirellula parvula</name>
    <dbReference type="NCBI Taxonomy" id="2650471"/>
    <lineage>
        <taxon>Bacteria</taxon>
        <taxon>Pseudomonadati</taxon>
        <taxon>Planctomycetota</taxon>
        <taxon>Planctomycetia</taxon>
        <taxon>Pirellulales</taxon>
        <taxon>Lacipirellulaceae</taxon>
        <taxon>Lacipirellula</taxon>
    </lineage>
</organism>
<keyword evidence="2" id="KW-1185">Reference proteome</keyword>
<name>A0A5K7XHI1_9BACT</name>
<protein>
    <submittedName>
        <fullName evidence="1">Uncharacterized protein</fullName>
    </submittedName>
</protein>
<gene>
    <name evidence="1" type="ORF">PLANPX_5059</name>
</gene>
<dbReference type="KEGG" id="lpav:PLANPX_5059"/>
<proteinExistence type="predicted"/>
<evidence type="ECO:0000313" key="2">
    <source>
        <dbReference type="Proteomes" id="UP000326837"/>
    </source>
</evidence>
<evidence type="ECO:0000313" key="1">
    <source>
        <dbReference type="EMBL" id="BBO35447.1"/>
    </source>
</evidence>
<accession>A0A5K7XHI1</accession>
<sequence length="72" mass="8265">MTKSLQEAFERASQLPPDEQEAFGAWMLHELDSEQRWDELFNRSPDLLSKLADEALAEHRAGKTKPLNPETL</sequence>
<dbReference type="RefSeq" id="WP_152100829.1">
    <property type="nucleotide sequence ID" value="NZ_AP021861.1"/>
</dbReference>